<name>A0A9W7BY16_9STRA</name>
<organism evidence="7 8">
    <name type="scientific">Triparma strigata</name>
    <dbReference type="NCBI Taxonomy" id="1606541"/>
    <lineage>
        <taxon>Eukaryota</taxon>
        <taxon>Sar</taxon>
        <taxon>Stramenopiles</taxon>
        <taxon>Ochrophyta</taxon>
        <taxon>Bolidophyceae</taxon>
        <taxon>Parmales</taxon>
        <taxon>Triparmaceae</taxon>
        <taxon>Triparma</taxon>
    </lineage>
</organism>
<dbReference type="OrthoDB" id="434648at2759"/>
<accession>A0A9W7BY16</accession>
<evidence type="ECO:0000259" key="6">
    <source>
        <dbReference type="PROSITE" id="PS50975"/>
    </source>
</evidence>
<gene>
    <name evidence="7" type="ORF">TrST_g468</name>
</gene>
<evidence type="ECO:0000313" key="7">
    <source>
        <dbReference type="EMBL" id="GMH98652.1"/>
    </source>
</evidence>
<protein>
    <recommendedName>
        <fullName evidence="6">ATP-grasp domain-containing protein</fullName>
    </recommendedName>
</protein>
<dbReference type="InterPro" id="IPR052032">
    <property type="entry name" value="ATP-dep_AA_Ligase"/>
</dbReference>
<evidence type="ECO:0000256" key="1">
    <source>
        <dbReference type="ARBA" id="ARBA00022598"/>
    </source>
</evidence>
<proteinExistence type="predicted"/>
<keyword evidence="2 4" id="KW-0547">Nucleotide-binding</keyword>
<feature type="signal peptide" evidence="5">
    <location>
        <begin position="1"/>
        <end position="18"/>
    </location>
</feature>
<dbReference type="PANTHER" id="PTHR43585:SF2">
    <property type="entry name" value="ATP-GRASP ENZYME FSQD"/>
    <property type="match status" value="1"/>
</dbReference>
<reference evidence="8" key="1">
    <citation type="journal article" date="2023" name="Commun. Biol.">
        <title>Genome analysis of Parmales, the sister group of diatoms, reveals the evolutionary specialization of diatoms from phago-mixotrophs to photoautotrophs.</title>
        <authorList>
            <person name="Ban H."/>
            <person name="Sato S."/>
            <person name="Yoshikawa S."/>
            <person name="Yamada K."/>
            <person name="Nakamura Y."/>
            <person name="Ichinomiya M."/>
            <person name="Sato N."/>
            <person name="Blanc-Mathieu R."/>
            <person name="Endo H."/>
            <person name="Kuwata A."/>
            <person name="Ogata H."/>
        </authorList>
    </citation>
    <scope>NUCLEOTIDE SEQUENCE [LARGE SCALE GENOMIC DNA]</scope>
    <source>
        <strain evidence="8">NIES 3701</strain>
    </source>
</reference>
<evidence type="ECO:0000256" key="5">
    <source>
        <dbReference type="SAM" id="SignalP"/>
    </source>
</evidence>
<keyword evidence="3 4" id="KW-0067">ATP-binding</keyword>
<dbReference type="Proteomes" id="UP001165085">
    <property type="component" value="Unassembled WGS sequence"/>
</dbReference>
<keyword evidence="8" id="KW-1185">Reference proteome</keyword>
<evidence type="ECO:0000256" key="2">
    <source>
        <dbReference type="ARBA" id="ARBA00022741"/>
    </source>
</evidence>
<evidence type="ECO:0000313" key="8">
    <source>
        <dbReference type="Proteomes" id="UP001165085"/>
    </source>
</evidence>
<feature type="chain" id="PRO_5040852594" description="ATP-grasp domain-containing protein" evidence="5">
    <location>
        <begin position="19"/>
        <end position="474"/>
    </location>
</feature>
<comment type="caution">
    <text evidence="7">The sequence shown here is derived from an EMBL/GenBank/DDBJ whole genome shotgun (WGS) entry which is preliminary data.</text>
</comment>
<dbReference type="SUPFAM" id="SSF56059">
    <property type="entry name" value="Glutathione synthetase ATP-binding domain-like"/>
    <property type="match status" value="1"/>
</dbReference>
<dbReference type="PROSITE" id="PS50975">
    <property type="entry name" value="ATP_GRASP"/>
    <property type="match status" value="1"/>
</dbReference>
<evidence type="ECO:0000256" key="4">
    <source>
        <dbReference type="PROSITE-ProRule" id="PRU00409"/>
    </source>
</evidence>
<dbReference type="GO" id="GO:0046872">
    <property type="term" value="F:metal ion binding"/>
    <property type="evidence" value="ECO:0007669"/>
    <property type="project" value="InterPro"/>
</dbReference>
<dbReference type="Pfam" id="PF13535">
    <property type="entry name" value="ATP-grasp_4"/>
    <property type="match status" value="1"/>
</dbReference>
<dbReference type="GO" id="GO:0005524">
    <property type="term" value="F:ATP binding"/>
    <property type="evidence" value="ECO:0007669"/>
    <property type="project" value="UniProtKB-UniRule"/>
</dbReference>
<dbReference type="AlphaFoldDB" id="A0A9W7BY16"/>
<sequence>MILTIPLLLALLLHRTPSILYPSSPPSAPTKAPTEAVILVDPFSELHSQFIKANLLSRNIAVVEVLSPYIANGLNNDTTSDAAAAAEFDYLTLSPDLTDLSSWVSSIESKGLSITSVICESDSGLSYAEELSSLVSRKHNGVNEGRRNKFMMNDICEKSGIDTVKQKLCSTVDEALEAFESDFGAPSTIILKPELGVASENVYKCSTKSEVKSAAEKILNANTWGTYKRKIDRFIVQEYVEGKEYVLDCVSKNGEHKCTAMWVYDKTEFKKYRGTKLVSCDSDETQKMADYIFKALTALSVDWGMTHNEVKITPVGTVKLIEVNCRQHNANIAPVTTMCIGYNTLDAVVSAYVDEDEGLFESMPAYPKLKKGGIIVHLQCNVEGRVKKLKGLEEIENLPSTVEVDYFYDDFGVGCNVKVTESIRTDCGFVIMINDDKEELERDYERICELMKTMIVVGRRRRKRDILKSLLRKK</sequence>
<dbReference type="GO" id="GO:0016874">
    <property type="term" value="F:ligase activity"/>
    <property type="evidence" value="ECO:0007669"/>
    <property type="project" value="UniProtKB-KW"/>
</dbReference>
<evidence type="ECO:0000256" key="3">
    <source>
        <dbReference type="ARBA" id="ARBA00022840"/>
    </source>
</evidence>
<dbReference type="EMBL" id="BRXY01000532">
    <property type="protein sequence ID" value="GMH98652.1"/>
    <property type="molecule type" value="Genomic_DNA"/>
</dbReference>
<keyword evidence="5" id="KW-0732">Signal</keyword>
<dbReference type="PANTHER" id="PTHR43585">
    <property type="entry name" value="FUMIPYRROLE BIOSYNTHESIS PROTEIN C"/>
    <property type="match status" value="1"/>
</dbReference>
<keyword evidence="1" id="KW-0436">Ligase</keyword>
<dbReference type="Gene3D" id="3.30.470.20">
    <property type="entry name" value="ATP-grasp fold, B domain"/>
    <property type="match status" value="1"/>
</dbReference>
<feature type="domain" description="ATP-grasp" evidence="6">
    <location>
        <begin position="153"/>
        <end position="353"/>
    </location>
</feature>
<dbReference type="InterPro" id="IPR011761">
    <property type="entry name" value="ATP-grasp"/>
</dbReference>